<dbReference type="RefSeq" id="WP_091492301.1">
    <property type="nucleotide sequence ID" value="NZ_LT629692.1"/>
</dbReference>
<dbReference type="EMBL" id="LT629692">
    <property type="protein sequence ID" value="SDH51751.1"/>
    <property type="molecule type" value="Genomic_DNA"/>
</dbReference>
<feature type="transmembrane region" description="Helical" evidence="7">
    <location>
        <begin position="59"/>
        <end position="81"/>
    </location>
</feature>
<gene>
    <name evidence="9" type="ORF">SAMN04489810_3226</name>
</gene>
<feature type="transmembrane region" description="Helical" evidence="7">
    <location>
        <begin position="205"/>
        <end position="222"/>
    </location>
</feature>
<reference evidence="9 10" key="1">
    <citation type="submission" date="2016-10" db="EMBL/GenBank/DDBJ databases">
        <authorList>
            <person name="de Groot N.N."/>
        </authorList>
    </citation>
    <scope>NUCLEOTIDE SEQUENCE [LARGE SCALE GENOMIC DNA]</scope>
    <source>
        <strain evidence="9 10">DSM 23142</strain>
    </source>
</reference>
<keyword evidence="3" id="KW-1003">Cell membrane</keyword>
<dbReference type="OrthoDB" id="8953821at2"/>
<evidence type="ECO:0000256" key="6">
    <source>
        <dbReference type="ARBA" id="ARBA00023136"/>
    </source>
</evidence>
<evidence type="ECO:0000256" key="7">
    <source>
        <dbReference type="SAM" id="Phobius"/>
    </source>
</evidence>
<feature type="domain" description="Major facilitator superfamily (MFS) profile" evidence="8">
    <location>
        <begin position="20"/>
        <end position="476"/>
    </location>
</feature>
<evidence type="ECO:0000256" key="5">
    <source>
        <dbReference type="ARBA" id="ARBA00022989"/>
    </source>
</evidence>
<dbReference type="PROSITE" id="PS00216">
    <property type="entry name" value="SUGAR_TRANSPORT_1"/>
    <property type="match status" value="1"/>
</dbReference>
<dbReference type="PANTHER" id="PTHR43045">
    <property type="entry name" value="SHIKIMATE TRANSPORTER"/>
    <property type="match status" value="1"/>
</dbReference>
<feature type="transmembrane region" description="Helical" evidence="7">
    <location>
        <begin position="354"/>
        <end position="373"/>
    </location>
</feature>
<protein>
    <submittedName>
        <fullName evidence="9">Metabolite-proton symporter</fullName>
    </submittedName>
</protein>
<feature type="transmembrane region" description="Helical" evidence="7">
    <location>
        <begin position="385"/>
        <end position="411"/>
    </location>
</feature>
<keyword evidence="2" id="KW-0813">Transport</keyword>
<feature type="transmembrane region" description="Helical" evidence="7">
    <location>
        <begin position="452"/>
        <end position="472"/>
    </location>
</feature>
<dbReference type="Proteomes" id="UP000199009">
    <property type="component" value="Chromosome I"/>
</dbReference>
<comment type="subcellular location">
    <subcellularLocation>
        <location evidence="1">Cell membrane</location>
        <topology evidence="1">Multi-pass membrane protein</topology>
    </subcellularLocation>
</comment>
<evidence type="ECO:0000256" key="2">
    <source>
        <dbReference type="ARBA" id="ARBA00022448"/>
    </source>
</evidence>
<dbReference type="GO" id="GO:0022857">
    <property type="term" value="F:transmembrane transporter activity"/>
    <property type="evidence" value="ECO:0007669"/>
    <property type="project" value="InterPro"/>
</dbReference>
<feature type="transmembrane region" description="Helical" evidence="7">
    <location>
        <begin position="252"/>
        <end position="272"/>
    </location>
</feature>
<dbReference type="InterPro" id="IPR036259">
    <property type="entry name" value="MFS_trans_sf"/>
</dbReference>
<feature type="transmembrane region" description="Helical" evidence="7">
    <location>
        <begin position="93"/>
        <end position="111"/>
    </location>
</feature>
<keyword evidence="5 7" id="KW-1133">Transmembrane helix</keyword>
<dbReference type="SUPFAM" id="SSF103473">
    <property type="entry name" value="MFS general substrate transporter"/>
    <property type="match status" value="1"/>
</dbReference>
<dbReference type="CDD" id="cd17369">
    <property type="entry name" value="MFS_ShiA_like"/>
    <property type="match status" value="1"/>
</dbReference>
<evidence type="ECO:0000256" key="3">
    <source>
        <dbReference type="ARBA" id="ARBA00022475"/>
    </source>
</evidence>
<dbReference type="Pfam" id="PF00083">
    <property type="entry name" value="Sugar_tr"/>
    <property type="match status" value="2"/>
</dbReference>
<evidence type="ECO:0000259" key="8">
    <source>
        <dbReference type="PROSITE" id="PS50850"/>
    </source>
</evidence>
<feature type="transmembrane region" description="Helical" evidence="7">
    <location>
        <begin position="117"/>
        <end position="136"/>
    </location>
</feature>
<proteinExistence type="predicted"/>
<sequence>MSDSPTVTAASAPANPRSRVIAASLVGTTIEFYDFYVYATAAVLVFPILFFPTGNDTTALLASFGVFGAAMIARPLGAVIFGHFGDRFGRKATLVASLLTMGIATFLIGCLPTFADIGWWAALLLLILRLAQGFALGGEWSGAALVATENAPAGKRAWYGTFPQLGAPLGFIIANSVFLAINFLLPHPEGAGQRSADFLAWGWRVPFLFSAVMVIIGLWVRLRLVESETFVKAEEKGAIRKFPLGTVFRRHWWHLILGTFIMLATYVLFYLMTNFTLSYGTKAADLSAASAAAAAAADAAGKPFDATAFAAQFYPGLGFGYTDFVIMQIIGVVFFGIFTLLSGPIADAVGRRKLLLWVTGGIIVFGLTFNLFLMPQVDPKFTGALTQAFLIFGFVLMGSTFGPMGAVLPELFPTNVRYTGSAISYNVSSILGAALAPIVAVALWAASGGSPWLVGIYLSVMGVLTFIALLLAPETKDVDYDEDLGVEPVDLGPGITGSL</sequence>
<dbReference type="AlphaFoldDB" id="A0A1G8D244"/>
<dbReference type="GO" id="GO:0005886">
    <property type="term" value="C:plasma membrane"/>
    <property type="evidence" value="ECO:0007669"/>
    <property type="project" value="UniProtKB-SubCell"/>
</dbReference>
<feature type="transmembrane region" description="Helical" evidence="7">
    <location>
        <begin position="324"/>
        <end position="342"/>
    </location>
</feature>
<evidence type="ECO:0000256" key="1">
    <source>
        <dbReference type="ARBA" id="ARBA00004651"/>
    </source>
</evidence>
<feature type="transmembrane region" description="Helical" evidence="7">
    <location>
        <begin position="35"/>
        <end position="53"/>
    </location>
</feature>
<feature type="transmembrane region" description="Helical" evidence="7">
    <location>
        <begin position="165"/>
        <end position="185"/>
    </location>
</feature>
<evidence type="ECO:0000313" key="9">
    <source>
        <dbReference type="EMBL" id="SDH51751.1"/>
    </source>
</evidence>
<name>A0A1G8D244_9MICO</name>
<dbReference type="Gene3D" id="1.20.1250.20">
    <property type="entry name" value="MFS general substrate transporter like domains"/>
    <property type="match status" value="1"/>
</dbReference>
<dbReference type="InterPro" id="IPR020846">
    <property type="entry name" value="MFS_dom"/>
</dbReference>
<feature type="transmembrane region" description="Helical" evidence="7">
    <location>
        <begin position="423"/>
        <end position="446"/>
    </location>
</feature>
<dbReference type="PANTHER" id="PTHR43045:SF2">
    <property type="entry name" value="INNER MEMBRANE METABOLITE TRANSPORT PROTEIN YHJE"/>
    <property type="match status" value="1"/>
</dbReference>
<dbReference type="PROSITE" id="PS50850">
    <property type="entry name" value="MFS"/>
    <property type="match status" value="1"/>
</dbReference>
<dbReference type="InterPro" id="IPR005829">
    <property type="entry name" value="Sugar_transporter_CS"/>
</dbReference>
<keyword evidence="10" id="KW-1185">Reference proteome</keyword>
<keyword evidence="6 7" id="KW-0472">Membrane</keyword>
<evidence type="ECO:0000256" key="4">
    <source>
        <dbReference type="ARBA" id="ARBA00022692"/>
    </source>
</evidence>
<evidence type="ECO:0000313" key="10">
    <source>
        <dbReference type="Proteomes" id="UP000199009"/>
    </source>
</evidence>
<accession>A0A1G8D244</accession>
<dbReference type="STRING" id="370764.SAMN04489810_3226"/>
<dbReference type="InterPro" id="IPR005828">
    <property type="entry name" value="MFS_sugar_transport-like"/>
</dbReference>
<organism evidence="9 10">
    <name type="scientific">Microbacterium pygmaeum</name>
    <dbReference type="NCBI Taxonomy" id="370764"/>
    <lineage>
        <taxon>Bacteria</taxon>
        <taxon>Bacillati</taxon>
        <taxon>Actinomycetota</taxon>
        <taxon>Actinomycetes</taxon>
        <taxon>Micrococcales</taxon>
        <taxon>Microbacteriaceae</taxon>
        <taxon>Microbacterium</taxon>
    </lineage>
</organism>
<keyword evidence="4 7" id="KW-0812">Transmembrane</keyword>